<dbReference type="GO" id="GO:0000028">
    <property type="term" value="P:ribosomal small subunit assembly"/>
    <property type="evidence" value="ECO:0007669"/>
    <property type="project" value="TreeGrafter"/>
</dbReference>
<dbReference type="Pfam" id="PF01090">
    <property type="entry name" value="Ribosomal_S19e"/>
    <property type="match status" value="1"/>
</dbReference>
<feature type="region of interest" description="Disordered" evidence="4">
    <location>
        <begin position="254"/>
        <end position="282"/>
    </location>
</feature>
<dbReference type="FunFam" id="1.10.10.10:FF:000118">
    <property type="entry name" value="40S ribosomal protein S19"/>
    <property type="match status" value="1"/>
</dbReference>
<gene>
    <name evidence="5" type="ORF">BCV69DRAFT_314416</name>
</gene>
<feature type="region of interest" description="Disordered" evidence="4">
    <location>
        <begin position="198"/>
        <end position="219"/>
    </location>
</feature>
<dbReference type="SMART" id="SM01413">
    <property type="entry name" value="Ribosomal_S19e"/>
    <property type="match status" value="1"/>
</dbReference>
<comment type="similarity">
    <text evidence="1">Belongs to the eukaryotic ribosomal protein eS19 family.</text>
</comment>
<dbReference type="PANTHER" id="PTHR11710">
    <property type="entry name" value="40S RIBOSOMAL PROTEIN S19"/>
    <property type="match status" value="1"/>
</dbReference>
<dbReference type="AlphaFoldDB" id="A0A316U0M0"/>
<dbReference type="EMBL" id="KZ819334">
    <property type="protein sequence ID" value="PWN18857.1"/>
    <property type="molecule type" value="Genomic_DNA"/>
</dbReference>
<dbReference type="GO" id="GO:0006412">
    <property type="term" value="P:translation"/>
    <property type="evidence" value="ECO:0007669"/>
    <property type="project" value="InterPro"/>
</dbReference>
<dbReference type="RefSeq" id="XP_025346017.1">
    <property type="nucleotide sequence ID" value="XM_025495115.1"/>
</dbReference>
<keyword evidence="6" id="KW-1185">Reference proteome</keyword>
<evidence type="ECO:0000313" key="5">
    <source>
        <dbReference type="EMBL" id="PWN18857.1"/>
    </source>
</evidence>
<dbReference type="GO" id="GO:0022627">
    <property type="term" value="C:cytosolic small ribosomal subunit"/>
    <property type="evidence" value="ECO:0007669"/>
    <property type="project" value="TreeGrafter"/>
</dbReference>
<dbReference type="Proteomes" id="UP000245942">
    <property type="component" value="Unassembled WGS sequence"/>
</dbReference>
<evidence type="ECO:0008006" key="7">
    <source>
        <dbReference type="Google" id="ProtNLM"/>
    </source>
</evidence>
<reference evidence="5 6" key="1">
    <citation type="journal article" date="2018" name="Mol. Biol. Evol.">
        <title>Broad Genomic Sampling Reveals a Smut Pathogenic Ancestry of the Fungal Clade Ustilaginomycotina.</title>
        <authorList>
            <person name="Kijpornyongpan T."/>
            <person name="Mondo S.J."/>
            <person name="Barry K."/>
            <person name="Sandor L."/>
            <person name="Lee J."/>
            <person name="Lipzen A."/>
            <person name="Pangilinan J."/>
            <person name="LaButti K."/>
            <person name="Hainaut M."/>
            <person name="Henrissat B."/>
            <person name="Grigoriev I.V."/>
            <person name="Spatafora J.W."/>
            <person name="Aime M.C."/>
        </authorList>
    </citation>
    <scope>NUCLEOTIDE SEQUENCE [LARGE SCALE GENOMIC DNA]</scope>
    <source>
        <strain evidence="5 6">MCA 4718</strain>
    </source>
</reference>
<proteinExistence type="inferred from homology"/>
<dbReference type="SUPFAM" id="SSF46785">
    <property type="entry name" value="Winged helix' DNA-binding domain"/>
    <property type="match status" value="1"/>
</dbReference>
<dbReference type="STRING" id="1684307.A0A316U0M0"/>
<dbReference type="InterPro" id="IPR036388">
    <property type="entry name" value="WH-like_DNA-bd_sf"/>
</dbReference>
<dbReference type="OrthoDB" id="428974at2759"/>
<keyword evidence="2" id="KW-0689">Ribosomal protein</keyword>
<evidence type="ECO:0000313" key="6">
    <source>
        <dbReference type="Proteomes" id="UP000245942"/>
    </source>
</evidence>
<evidence type="ECO:0000256" key="2">
    <source>
        <dbReference type="ARBA" id="ARBA00022980"/>
    </source>
</evidence>
<organism evidence="5 6">
    <name type="scientific">Pseudomicrostroma glucosiphilum</name>
    <dbReference type="NCBI Taxonomy" id="1684307"/>
    <lineage>
        <taxon>Eukaryota</taxon>
        <taxon>Fungi</taxon>
        <taxon>Dikarya</taxon>
        <taxon>Basidiomycota</taxon>
        <taxon>Ustilaginomycotina</taxon>
        <taxon>Exobasidiomycetes</taxon>
        <taxon>Microstromatales</taxon>
        <taxon>Microstromatales incertae sedis</taxon>
        <taxon>Pseudomicrostroma</taxon>
    </lineage>
</organism>
<sequence>MSRIGVKRAINSSTTRKTRSSGSQQQQVSNTKAPASAASAASLAKKRHESANKAKASKGSRRAAGPLKGKDEDARARVDGELQRLAGREGKGIRVGKDRPQADLRQTQRPRVDAALTQTFEGLMNVRDVDADTFIRAYSQHLKRSGKIEVPVWVDIVKTGAYKEQAPYDPDWFYVRAAALARHIYLRKAVGVGALTKLHGGPKNQGHMPSKHSPASGSVQRKCLQGLEGIGVLEKDPKGGRKISQDGMRDLDRIAMACLESQREEEDEEDDDDEDEAEDDDE</sequence>
<accession>A0A316U0M0</accession>
<feature type="compositionally biased region" description="Basic and acidic residues" evidence="4">
    <location>
        <begin position="68"/>
        <end position="95"/>
    </location>
</feature>
<dbReference type="PANTHER" id="PTHR11710:SF0">
    <property type="entry name" value="40S RIBOSOMAL PROTEIN S19"/>
    <property type="match status" value="1"/>
</dbReference>
<protein>
    <recommendedName>
        <fullName evidence="7">Ribosomal protein S19e</fullName>
    </recommendedName>
</protein>
<dbReference type="GeneID" id="37016849"/>
<feature type="region of interest" description="Disordered" evidence="4">
    <location>
        <begin position="1"/>
        <end position="95"/>
    </location>
</feature>
<name>A0A316U0M0_9BASI</name>
<dbReference type="Gene3D" id="1.10.10.10">
    <property type="entry name" value="Winged helix-like DNA-binding domain superfamily/Winged helix DNA-binding domain"/>
    <property type="match status" value="1"/>
</dbReference>
<evidence type="ECO:0000256" key="1">
    <source>
        <dbReference type="ARBA" id="ARBA00010014"/>
    </source>
</evidence>
<dbReference type="GO" id="GO:0003723">
    <property type="term" value="F:RNA binding"/>
    <property type="evidence" value="ECO:0007669"/>
    <property type="project" value="TreeGrafter"/>
</dbReference>
<evidence type="ECO:0000256" key="4">
    <source>
        <dbReference type="SAM" id="MobiDB-lite"/>
    </source>
</evidence>
<dbReference type="GO" id="GO:0003735">
    <property type="term" value="F:structural constituent of ribosome"/>
    <property type="evidence" value="ECO:0007669"/>
    <property type="project" value="InterPro"/>
</dbReference>
<dbReference type="InterPro" id="IPR001266">
    <property type="entry name" value="Ribosomal_eS19"/>
</dbReference>
<dbReference type="InterPro" id="IPR036390">
    <property type="entry name" value="WH_DNA-bd_sf"/>
</dbReference>
<evidence type="ECO:0000256" key="3">
    <source>
        <dbReference type="ARBA" id="ARBA00023274"/>
    </source>
</evidence>
<keyword evidence="3" id="KW-0687">Ribonucleoprotein</keyword>
<feature type="compositionally biased region" description="Low complexity" evidence="4">
    <location>
        <begin position="12"/>
        <end position="43"/>
    </location>
</feature>
<feature type="compositionally biased region" description="Acidic residues" evidence="4">
    <location>
        <begin position="263"/>
        <end position="282"/>
    </location>
</feature>